<feature type="signal peptide" evidence="2">
    <location>
        <begin position="1"/>
        <end position="17"/>
    </location>
</feature>
<name>A0A7H9HS53_9SACH</name>
<gene>
    <name evidence="3" type="ORF">HG537_0B05290</name>
</gene>
<evidence type="ECO:0000313" key="4">
    <source>
        <dbReference type="Proteomes" id="UP000510647"/>
    </source>
</evidence>
<accession>A0A7H9HS53</accession>
<keyword evidence="4" id="KW-1185">Reference proteome</keyword>
<keyword evidence="2" id="KW-0732">Signal</keyword>
<protein>
    <submittedName>
        <fullName evidence="3">Uncharacterized protein</fullName>
    </submittedName>
</protein>
<sequence>MRLTIVTLASWLPIIAAINYGSLEGEDETPVKSSKPKSTKIKSYTKSSSVKSSSTSLTSTSVQGTSTLISTTPTITYAQDPLTTVTTTDEMGRTTVKPLWWIPSEVSTTTTETQSSHTALGKQVSLNTTESVMIQSNAGQNAIVNLGLAGSMAVILLNLI</sequence>
<evidence type="ECO:0000313" key="3">
    <source>
        <dbReference type="EMBL" id="QLQ79182.1"/>
    </source>
</evidence>
<proteinExistence type="predicted"/>
<reference evidence="3 4" key="1">
    <citation type="submission" date="2020-06" db="EMBL/GenBank/DDBJ databases">
        <title>The yeast mating-type switching endonuclease HO is a domesticated member of an unorthodox homing genetic element family.</title>
        <authorList>
            <person name="Coughlan A.Y."/>
            <person name="Lombardi L."/>
            <person name="Braun-Galleani S."/>
            <person name="Martos A.R."/>
            <person name="Galeote V."/>
            <person name="Bigey F."/>
            <person name="Dequin S."/>
            <person name="Byrne K.P."/>
            <person name="Wolfe K.H."/>
        </authorList>
    </citation>
    <scope>NUCLEOTIDE SEQUENCE [LARGE SCALE GENOMIC DNA]</scope>
    <source>
        <strain evidence="3 4">CBS2947</strain>
    </source>
</reference>
<feature type="region of interest" description="Disordered" evidence="1">
    <location>
        <begin position="25"/>
        <end position="45"/>
    </location>
</feature>
<evidence type="ECO:0000256" key="2">
    <source>
        <dbReference type="SAM" id="SignalP"/>
    </source>
</evidence>
<dbReference type="AlphaFoldDB" id="A0A7H9HS53"/>
<dbReference type="OrthoDB" id="10558941at2759"/>
<feature type="chain" id="PRO_5029007613" evidence="2">
    <location>
        <begin position="18"/>
        <end position="160"/>
    </location>
</feature>
<evidence type="ECO:0000256" key="1">
    <source>
        <dbReference type="SAM" id="MobiDB-lite"/>
    </source>
</evidence>
<organism evidence="3 4">
    <name type="scientific">Torulaspora globosa</name>
    <dbReference type="NCBI Taxonomy" id="48254"/>
    <lineage>
        <taxon>Eukaryota</taxon>
        <taxon>Fungi</taxon>
        <taxon>Dikarya</taxon>
        <taxon>Ascomycota</taxon>
        <taxon>Saccharomycotina</taxon>
        <taxon>Saccharomycetes</taxon>
        <taxon>Saccharomycetales</taxon>
        <taxon>Saccharomycetaceae</taxon>
        <taxon>Torulaspora</taxon>
    </lineage>
</organism>
<dbReference type="Proteomes" id="UP000510647">
    <property type="component" value="Chromosome 2"/>
</dbReference>
<dbReference type="EMBL" id="CP059268">
    <property type="protein sequence ID" value="QLQ79182.1"/>
    <property type="molecule type" value="Genomic_DNA"/>
</dbReference>